<dbReference type="InterPro" id="IPR040883">
    <property type="entry name" value="FAS_meander"/>
</dbReference>
<dbReference type="GO" id="GO:0019171">
    <property type="term" value="F:(3R)-hydroxyacyl-[acyl-carrier-protein] dehydratase activity"/>
    <property type="evidence" value="ECO:0007669"/>
    <property type="project" value="InterPro"/>
</dbReference>
<dbReference type="Gene3D" id="3.20.20.70">
    <property type="entry name" value="Aldolase class I"/>
    <property type="match status" value="1"/>
</dbReference>
<dbReference type="AlphaFoldDB" id="A0A9N8QDL4"/>
<dbReference type="Gene3D" id="1.20.930.70">
    <property type="match status" value="1"/>
</dbReference>
<sequence>MDHFFAEYADATKILLAAEDVSFFLALCQRPGQKPIPFIPVLDDESFQTWFKKDSLWQAEDIDAVFDQDPQRVCVLQGPVAARHATKVDEPIKEVLGGIEQKLIQLLLERFYDGNADKVPTVQYLSREAPLTETAQACNALKIKFAEVTSGDTVIRRFELGSQLPAHNQWLASLAGPNASWLSAILRKTSVVQTRSYINNPASDATRSFGPNSSNFAAVRMSKDPSSKMIKATISEERRGESVPLELEYIYRPDQPFAPIHESMEGRNDRVRAFYSQLWFGSAEAWKAPADAGVYKGPVKTLDAAAIKRFCQIVENRNVGYHLHGQAPIDFAIVAGAKPLQVGDVCMATATTKSIRISDTGKSVAITGVVLRKVGEDFVPAIEVTSSFFYRGRYNDFEKCFDRTRDIYTVELKTDTDVSVMLTKDWID</sequence>
<comment type="caution">
    <text evidence="4">The sequence shown here is derived from an EMBL/GenBank/DDBJ whole genome shotgun (WGS) entry which is preliminary data.</text>
</comment>
<proteinExistence type="predicted"/>
<name>A0A9N8QDL4_9BASI</name>
<keyword evidence="5" id="KW-1185">Reference proteome</keyword>
<evidence type="ECO:0000313" key="4">
    <source>
        <dbReference type="EMBL" id="CAD6922271.1"/>
    </source>
</evidence>
<protein>
    <submittedName>
        <fullName evidence="4">Uncharacterized protein</fullName>
    </submittedName>
</protein>
<dbReference type="GO" id="GO:0004318">
    <property type="term" value="F:enoyl-[acyl-carrier-protein] reductase (NADH) activity"/>
    <property type="evidence" value="ECO:0007669"/>
    <property type="project" value="InterPro"/>
</dbReference>
<dbReference type="InterPro" id="IPR013565">
    <property type="entry name" value="Fas1/AflB-like_central"/>
</dbReference>
<dbReference type="PANTHER" id="PTHR10982">
    <property type="entry name" value="MALONYL COA-ACYL CARRIER PROTEIN TRANSACYLASE"/>
    <property type="match status" value="1"/>
</dbReference>
<dbReference type="InterPro" id="IPR013785">
    <property type="entry name" value="Aldolase_TIM"/>
</dbReference>
<feature type="domain" description="Fatty acid synthase meander beta sheet" evidence="3">
    <location>
        <begin position="162"/>
        <end position="203"/>
    </location>
</feature>
<dbReference type="EMBL" id="CAJHJF010001889">
    <property type="protein sequence ID" value="CAD6922271.1"/>
    <property type="molecule type" value="Genomic_DNA"/>
</dbReference>
<feature type="domain" description="Fatty acid synthase meander beta sheet" evidence="3">
    <location>
        <begin position="212"/>
        <end position="282"/>
    </location>
</feature>
<dbReference type="Pfam" id="PF08354">
    <property type="entry name" value="Fas1-AflB-like_hel"/>
    <property type="match status" value="1"/>
</dbReference>
<dbReference type="Proteomes" id="UP000836404">
    <property type="component" value="Unassembled WGS sequence"/>
</dbReference>
<keyword evidence="1" id="KW-0808">Transferase</keyword>
<feature type="domain" description="Fatty acid synthase beta subunit AflB /Fas1-like central" evidence="2">
    <location>
        <begin position="2"/>
        <end position="96"/>
    </location>
</feature>
<dbReference type="PANTHER" id="PTHR10982:SF21">
    <property type="entry name" value="FATTY ACID SYNTHASE SUBUNIT BETA"/>
    <property type="match status" value="1"/>
</dbReference>
<evidence type="ECO:0000256" key="1">
    <source>
        <dbReference type="ARBA" id="ARBA00022679"/>
    </source>
</evidence>
<evidence type="ECO:0000259" key="3">
    <source>
        <dbReference type="Pfam" id="PF17951"/>
    </source>
</evidence>
<evidence type="ECO:0000313" key="5">
    <source>
        <dbReference type="Proteomes" id="UP000836404"/>
    </source>
</evidence>
<evidence type="ECO:0000259" key="2">
    <source>
        <dbReference type="Pfam" id="PF08354"/>
    </source>
</evidence>
<organism evidence="4 5">
    <name type="scientific">Tilletia laevis</name>
    <dbReference type="NCBI Taxonomy" id="157183"/>
    <lineage>
        <taxon>Eukaryota</taxon>
        <taxon>Fungi</taxon>
        <taxon>Dikarya</taxon>
        <taxon>Basidiomycota</taxon>
        <taxon>Ustilaginomycotina</taxon>
        <taxon>Exobasidiomycetes</taxon>
        <taxon>Tilletiales</taxon>
        <taxon>Tilletiaceae</taxon>
        <taxon>Tilletia</taxon>
    </lineage>
</organism>
<dbReference type="Gene3D" id="3.30.1120.100">
    <property type="match status" value="2"/>
</dbReference>
<dbReference type="InterPro" id="IPR050830">
    <property type="entry name" value="Fungal_FAS"/>
</dbReference>
<dbReference type="Gene3D" id="3.10.129.10">
    <property type="entry name" value="Hotdog Thioesterase"/>
    <property type="match status" value="1"/>
</dbReference>
<dbReference type="Pfam" id="PF17951">
    <property type="entry name" value="FAS_meander"/>
    <property type="match status" value="2"/>
</dbReference>
<reference evidence="4 5" key="1">
    <citation type="submission" date="2020-10" db="EMBL/GenBank/DDBJ databases">
        <authorList>
            <person name="Sedaghatjoo S."/>
        </authorList>
    </citation>
    <scope>NUCLEOTIDE SEQUENCE [LARGE SCALE GENOMIC DNA]</scope>
    <source>
        <strain evidence="4 5">LLFL</strain>
    </source>
</reference>
<gene>
    <name evidence="4" type="ORF">JKILLFL_G8422</name>
</gene>
<accession>A0A9N8QDL4</accession>
<dbReference type="GO" id="GO:0016740">
    <property type="term" value="F:transferase activity"/>
    <property type="evidence" value="ECO:0007669"/>
    <property type="project" value="UniProtKB-KW"/>
</dbReference>